<dbReference type="SUPFAM" id="SSF55811">
    <property type="entry name" value="Nudix"/>
    <property type="match status" value="1"/>
</dbReference>
<reference evidence="4 5" key="1">
    <citation type="submission" date="2022-01" db="EMBL/GenBank/DDBJ databases">
        <title>Alkalihalobacillus sp. EGI L200015, a novel bacterium isolated from a salt lake sediment.</title>
        <authorList>
            <person name="Gao L."/>
            <person name="Fang B.-Z."/>
            <person name="Li W.-J."/>
        </authorList>
    </citation>
    <scope>NUCLEOTIDE SEQUENCE [LARGE SCALE GENOMIC DNA]</scope>
    <source>
        <strain evidence="4 5">KCTC 12718</strain>
    </source>
</reference>
<dbReference type="Gene3D" id="3.90.79.10">
    <property type="entry name" value="Nucleoside Triphosphate Pyrophosphohydrolase"/>
    <property type="match status" value="1"/>
</dbReference>
<dbReference type="InterPro" id="IPR000086">
    <property type="entry name" value="NUDIX_hydrolase_dom"/>
</dbReference>
<evidence type="ECO:0000256" key="1">
    <source>
        <dbReference type="ARBA" id="ARBA00001946"/>
    </source>
</evidence>
<accession>A0ABS9GTJ1</accession>
<dbReference type="InterPro" id="IPR015797">
    <property type="entry name" value="NUDIX_hydrolase-like_dom_sf"/>
</dbReference>
<comment type="cofactor">
    <cofactor evidence="1">
        <name>Mg(2+)</name>
        <dbReference type="ChEBI" id="CHEBI:18420"/>
    </cofactor>
</comment>
<sequence length="167" mass="19146">MSFKPLFVHNDTTIHETKSGSLFIEEVGDASVAVVAIRGEDMMIVEQYRHQLEQHTYELPGGGLEVDEEPIEGAKRELKEETGIQAKEMVYLGTFHPQPYFINRYSHLFFTRDTLNFGEQSLDEDEQITVHQMPIDDVLNRIKEGRFQDGELGYAILLCKLKGLLKD</sequence>
<comment type="caution">
    <text evidence="4">The sequence shown here is derived from an EMBL/GenBank/DDBJ whole genome shotgun (WGS) entry which is preliminary data.</text>
</comment>
<organism evidence="4 5">
    <name type="scientific">Pseudalkalibacillus berkeleyi</name>
    <dbReference type="NCBI Taxonomy" id="1069813"/>
    <lineage>
        <taxon>Bacteria</taxon>
        <taxon>Bacillati</taxon>
        <taxon>Bacillota</taxon>
        <taxon>Bacilli</taxon>
        <taxon>Bacillales</taxon>
        <taxon>Fictibacillaceae</taxon>
        <taxon>Pseudalkalibacillus</taxon>
    </lineage>
</organism>
<dbReference type="PANTHER" id="PTHR11839">
    <property type="entry name" value="UDP/ADP-SUGAR PYROPHOSPHATASE"/>
    <property type="match status" value="1"/>
</dbReference>
<dbReference type="EMBL" id="JAKIJS010000001">
    <property type="protein sequence ID" value="MCF6136159.1"/>
    <property type="molecule type" value="Genomic_DNA"/>
</dbReference>
<feature type="domain" description="Nudix hydrolase" evidence="3">
    <location>
        <begin position="27"/>
        <end position="155"/>
    </location>
</feature>
<keyword evidence="2 4" id="KW-0378">Hydrolase</keyword>
<dbReference type="PROSITE" id="PS51462">
    <property type="entry name" value="NUDIX"/>
    <property type="match status" value="1"/>
</dbReference>
<name>A0ABS9GTJ1_9BACL</name>
<gene>
    <name evidence="4" type="ORF">L2716_00365</name>
</gene>
<keyword evidence="5" id="KW-1185">Reference proteome</keyword>
<dbReference type="PANTHER" id="PTHR11839:SF18">
    <property type="entry name" value="NUDIX HYDROLASE DOMAIN-CONTAINING PROTEIN"/>
    <property type="match status" value="1"/>
</dbReference>
<protein>
    <submittedName>
        <fullName evidence="4">NUDIX hydrolase</fullName>
    </submittedName>
</protein>
<dbReference type="Pfam" id="PF00293">
    <property type="entry name" value="NUDIX"/>
    <property type="match status" value="1"/>
</dbReference>
<evidence type="ECO:0000313" key="4">
    <source>
        <dbReference type="EMBL" id="MCF6136159.1"/>
    </source>
</evidence>
<dbReference type="Proteomes" id="UP001649381">
    <property type="component" value="Unassembled WGS sequence"/>
</dbReference>
<dbReference type="CDD" id="cd03424">
    <property type="entry name" value="NUDIX_ADPRase_Nudt5_UGPPase_Nudt14"/>
    <property type="match status" value="1"/>
</dbReference>
<dbReference type="InterPro" id="IPR020084">
    <property type="entry name" value="NUDIX_hydrolase_CS"/>
</dbReference>
<evidence type="ECO:0000313" key="5">
    <source>
        <dbReference type="Proteomes" id="UP001649381"/>
    </source>
</evidence>
<evidence type="ECO:0000256" key="2">
    <source>
        <dbReference type="ARBA" id="ARBA00022801"/>
    </source>
</evidence>
<dbReference type="PROSITE" id="PS00893">
    <property type="entry name" value="NUDIX_BOX"/>
    <property type="match status" value="1"/>
</dbReference>
<evidence type="ECO:0000259" key="3">
    <source>
        <dbReference type="PROSITE" id="PS51462"/>
    </source>
</evidence>
<dbReference type="RefSeq" id="WP_236330387.1">
    <property type="nucleotide sequence ID" value="NZ_JAKIJS010000001.1"/>
</dbReference>
<dbReference type="GO" id="GO:0016787">
    <property type="term" value="F:hydrolase activity"/>
    <property type="evidence" value="ECO:0007669"/>
    <property type="project" value="UniProtKB-KW"/>
</dbReference>
<proteinExistence type="predicted"/>